<dbReference type="EMBL" id="JBJUIK010000004">
    <property type="protein sequence ID" value="KAL3530096.1"/>
    <property type="molecule type" value="Genomic_DNA"/>
</dbReference>
<dbReference type="SUPFAM" id="SSF81296">
    <property type="entry name" value="E set domains"/>
    <property type="match status" value="1"/>
</dbReference>
<gene>
    <name evidence="4" type="ORF">ACH5RR_009418</name>
</gene>
<name>A0ABD3AGK5_9GENT</name>
<dbReference type="Proteomes" id="UP001630127">
    <property type="component" value="Unassembled WGS sequence"/>
</dbReference>
<dbReference type="GO" id="GO:0009507">
    <property type="term" value="C:chloroplast"/>
    <property type="evidence" value="ECO:0007669"/>
    <property type="project" value="UniProtKB-ARBA"/>
</dbReference>
<organism evidence="4 5">
    <name type="scientific">Cinchona calisaya</name>
    <dbReference type="NCBI Taxonomy" id="153742"/>
    <lineage>
        <taxon>Eukaryota</taxon>
        <taxon>Viridiplantae</taxon>
        <taxon>Streptophyta</taxon>
        <taxon>Embryophyta</taxon>
        <taxon>Tracheophyta</taxon>
        <taxon>Spermatophyta</taxon>
        <taxon>Magnoliopsida</taxon>
        <taxon>eudicotyledons</taxon>
        <taxon>Gunneridae</taxon>
        <taxon>Pentapetalae</taxon>
        <taxon>asterids</taxon>
        <taxon>lamiids</taxon>
        <taxon>Gentianales</taxon>
        <taxon>Rubiaceae</taxon>
        <taxon>Cinchonoideae</taxon>
        <taxon>Cinchoneae</taxon>
        <taxon>Cinchona</taxon>
    </lineage>
</organism>
<feature type="domain" description="Association with the SNF1 complex (ASC)" evidence="3">
    <location>
        <begin position="202"/>
        <end position="291"/>
    </location>
</feature>
<dbReference type="InterPro" id="IPR013783">
    <property type="entry name" value="Ig-like_fold"/>
</dbReference>
<dbReference type="AlphaFoldDB" id="A0ABD3AGK5"/>
<protein>
    <recommendedName>
        <fullName evidence="3">Association with the SNF1 complex (ASC) domain-containing protein</fullName>
    </recommendedName>
</protein>
<sequence>MGNASGRQNGGVDGGGGGGGGEGPGGDISGRSNGASELHADAMGVPSADLMVNSPPQNPRPPSSTSPLLFTPQVPAVPLHGNGPSFFSQMQRNETQGTIHQPLVRGIPTLITWSYGGNDVVLQGSWDNWRSRKTLQRSGKDHTILLVLPSGIYHYKFIVDGNVRHIPDLPCEADEMGQLCNLLDVHEHISENFDGVREFEAPPSPDSSYSHSFLWDEDFAKEPVAVPPQLELPGLDTENIDEGASSSPTPQHVMLDHLFVEKGWASQSVLSLGLTHRFQSKYVTVILYKPLKR</sequence>
<dbReference type="Gene3D" id="6.20.250.60">
    <property type="match status" value="1"/>
</dbReference>
<dbReference type="InterPro" id="IPR043554">
    <property type="entry name" value="KINB"/>
</dbReference>
<dbReference type="SUPFAM" id="SSF160219">
    <property type="entry name" value="AMPKBI-like"/>
    <property type="match status" value="1"/>
</dbReference>
<feature type="compositionally biased region" description="Gly residues" evidence="2">
    <location>
        <begin position="8"/>
        <end position="28"/>
    </location>
</feature>
<dbReference type="Gene3D" id="2.60.40.10">
    <property type="entry name" value="Immunoglobulins"/>
    <property type="match status" value="1"/>
</dbReference>
<evidence type="ECO:0000259" key="3">
    <source>
        <dbReference type="SMART" id="SM01010"/>
    </source>
</evidence>
<feature type="region of interest" description="Disordered" evidence="2">
    <location>
        <begin position="1"/>
        <end position="70"/>
    </location>
</feature>
<dbReference type="InterPro" id="IPR014756">
    <property type="entry name" value="Ig_E-set"/>
</dbReference>
<dbReference type="PANTHER" id="PTHR46316">
    <property type="entry name" value="SNF1-RELATED PROTEIN KINASE REGULATORY SUBUNIT BETA-1"/>
    <property type="match status" value="1"/>
</dbReference>
<dbReference type="Pfam" id="PF16561">
    <property type="entry name" value="AMPK1_CBM"/>
    <property type="match status" value="1"/>
</dbReference>
<dbReference type="CDD" id="cd02859">
    <property type="entry name" value="E_set_AMPKbeta_like_N"/>
    <property type="match status" value="1"/>
</dbReference>
<dbReference type="Pfam" id="PF04739">
    <property type="entry name" value="AMPKBI"/>
    <property type="match status" value="1"/>
</dbReference>
<dbReference type="PANTHER" id="PTHR46316:SF9">
    <property type="entry name" value="SNF1-RELATED PROTEIN KINASE REGULATORY SUBUNIT BETA-1"/>
    <property type="match status" value="1"/>
</dbReference>
<evidence type="ECO:0000313" key="4">
    <source>
        <dbReference type="EMBL" id="KAL3530096.1"/>
    </source>
</evidence>
<accession>A0ABD3AGK5</accession>
<proteinExistence type="inferred from homology"/>
<dbReference type="SMART" id="SM01010">
    <property type="entry name" value="AMPKBI"/>
    <property type="match status" value="1"/>
</dbReference>
<evidence type="ECO:0000313" key="5">
    <source>
        <dbReference type="Proteomes" id="UP001630127"/>
    </source>
</evidence>
<comment type="caution">
    <text evidence="4">The sequence shown here is derived from an EMBL/GenBank/DDBJ whole genome shotgun (WGS) entry which is preliminary data.</text>
</comment>
<keyword evidence="5" id="KW-1185">Reference proteome</keyword>
<comment type="similarity">
    <text evidence="1">Belongs to the 5'-AMP-activated protein kinase beta subunit family.</text>
</comment>
<evidence type="ECO:0000256" key="2">
    <source>
        <dbReference type="SAM" id="MobiDB-lite"/>
    </source>
</evidence>
<dbReference type="InterPro" id="IPR006828">
    <property type="entry name" value="ASC_dom"/>
</dbReference>
<dbReference type="InterPro" id="IPR037256">
    <property type="entry name" value="ASC_dom_sf"/>
</dbReference>
<evidence type="ECO:0000256" key="1">
    <source>
        <dbReference type="ARBA" id="ARBA00010926"/>
    </source>
</evidence>
<dbReference type="InterPro" id="IPR032640">
    <property type="entry name" value="AMPK1_CBM"/>
</dbReference>
<reference evidence="4 5" key="1">
    <citation type="submission" date="2024-11" db="EMBL/GenBank/DDBJ databases">
        <title>A near-complete genome assembly of Cinchona calisaya.</title>
        <authorList>
            <person name="Lian D.C."/>
            <person name="Zhao X.W."/>
            <person name="Wei L."/>
        </authorList>
    </citation>
    <scope>NUCLEOTIDE SEQUENCE [LARGE SCALE GENOMIC DNA]</scope>
    <source>
        <tissue evidence="4">Nenye</tissue>
    </source>
</reference>